<reference evidence="2 3" key="1">
    <citation type="submission" date="2016-07" db="EMBL/GenBank/DDBJ databases">
        <title>Pervasive Adenine N6-methylation of Active Genes in Fungi.</title>
        <authorList>
            <consortium name="DOE Joint Genome Institute"/>
            <person name="Mondo S.J."/>
            <person name="Dannebaum R.O."/>
            <person name="Kuo R.C."/>
            <person name="Labutti K."/>
            <person name="Haridas S."/>
            <person name="Kuo A."/>
            <person name="Salamov A."/>
            <person name="Ahrendt S.R."/>
            <person name="Lipzen A."/>
            <person name="Sullivan W."/>
            <person name="Andreopoulos W.B."/>
            <person name="Clum A."/>
            <person name="Lindquist E."/>
            <person name="Daum C."/>
            <person name="Ramamoorthy G.K."/>
            <person name="Gryganskyi A."/>
            <person name="Culley D."/>
            <person name="Magnuson J.K."/>
            <person name="James T.Y."/>
            <person name="O'Malley M.A."/>
            <person name="Stajich J.E."/>
            <person name="Spatafora J.W."/>
            <person name="Visel A."/>
            <person name="Grigoriev I.V."/>
        </authorList>
    </citation>
    <scope>NUCLEOTIDE SEQUENCE [LARGE SCALE GENOMIC DNA]</scope>
    <source>
        <strain evidence="2 3">NRRL 1336</strain>
    </source>
</reference>
<gene>
    <name evidence="2" type="ORF">BCR42DRAFT_401382</name>
</gene>
<accession>A0A1X2J2F7</accession>
<sequence>MSFYSNKTLLIVFIIIVFILFSMYTLLILFCCRYNALHTVRYFLHVIVYPLYVLGKKGKR</sequence>
<dbReference type="EMBL" id="MCGE01000001">
    <property type="protein sequence ID" value="ORZ25990.1"/>
    <property type="molecule type" value="Genomic_DNA"/>
</dbReference>
<evidence type="ECO:0000313" key="2">
    <source>
        <dbReference type="EMBL" id="ORZ25990.1"/>
    </source>
</evidence>
<evidence type="ECO:0000256" key="1">
    <source>
        <dbReference type="SAM" id="Phobius"/>
    </source>
</evidence>
<comment type="caution">
    <text evidence="2">The sequence shown here is derived from an EMBL/GenBank/DDBJ whole genome shotgun (WGS) entry which is preliminary data.</text>
</comment>
<keyword evidence="1" id="KW-1133">Transmembrane helix</keyword>
<keyword evidence="1" id="KW-0812">Transmembrane</keyword>
<keyword evidence="1" id="KW-0472">Membrane</keyword>
<proteinExistence type="predicted"/>
<organism evidence="2 3">
    <name type="scientific">Absidia repens</name>
    <dbReference type="NCBI Taxonomy" id="90262"/>
    <lineage>
        <taxon>Eukaryota</taxon>
        <taxon>Fungi</taxon>
        <taxon>Fungi incertae sedis</taxon>
        <taxon>Mucoromycota</taxon>
        <taxon>Mucoromycotina</taxon>
        <taxon>Mucoromycetes</taxon>
        <taxon>Mucorales</taxon>
        <taxon>Cunninghamellaceae</taxon>
        <taxon>Absidia</taxon>
    </lineage>
</organism>
<protein>
    <submittedName>
        <fullName evidence="2">Uncharacterized protein</fullName>
    </submittedName>
</protein>
<dbReference type="AlphaFoldDB" id="A0A1X2J2F7"/>
<keyword evidence="3" id="KW-1185">Reference proteome</keyword>
<name>A0A1X2J2F7_9FUNG</name>
<feature type="transmembrane region" description="Helical" evidence="1">
    <location>
        <begin position="9"/>
        <end position="30"/>
    </location>
</feature>
<dbReference type="Proteomes" id="UP000193560">
    <property type="component" value="Unassembled WGS sequence"/>
</dbReference>
<evidence type="ECO:0000313" key="3">
    <source>
        <dbReference type="Proteomes" id="UP000193560"/>
    </source>
</evidence>